<sequence>MLTWDDYNLVLLIARKGTLSGAAKALNVNETTVSRRLAAAEERASATLFTRRNRRLIPTPQGSVVVNSATAMENSLMGGKGETGSLRGLVRVGSVSFVIDTLIAPLLPEFAARHPDITLELVPSNETASLALREADIAIRLARPERGKLTARQIGEIEFTLASRRGTRPEHFIAYERDLDDLPEIRKIREVYTGEPIARISSLGGIAEAASAGLGAAMLPLAALDAHPELAAADRAVSATRPLWLVVHEDLKARATVRIVLDWLARVIPRKLAASEKPARKGA</sequence>
<evidence type="ECO:0000256" key="4">
    <source>
        <dbReference type="ARBA" id="ARBA00023163"/>
    </source>
</evidence>
<dbReference type="PANTHER" id="PTHR30537">
    <property type="entry name" value="HTH-TYPE TRANSCRIPTIONAL REGULATOR"/>
    <property type="match status" value="1"/>
</dbReference>
<proteinExistence type="inferred from homology"/>
<dbReference type="GO" id="GO:0006351">
    <property type="term" value="P:DNA-templated transcription"/>
    <property type="evidence" value="ECO:0007669"/>
    <property type="project" value="TreeGrafter"/>
</dbReference>
<keyword evidence="4" id="KW-0804">Transcription</keyword>
<protein>
    <submittedName>
        <fullName evidence="6">LysR family transcriptional regulator</fullName>
    </submittedName>
</protein>
<reference evidence="6 7" key="1">
    <citation type="submission" date="2019-12" db="EMBL/GenBank/DDBJ databases">
        <authorList>
            <person name="Li M."/>
        </authorList>
    </citation>
    <scope>NUCLEOTIDE SEQUENCE [LARGE SCALE GENOMIC DNA]</scope>
    <source>
        <strain evidence="6 7">GBMRC 2046</strain>
    </source>
</reference>
<evidence type="ECO:0000313" key="7">
    <source>
        <dbReference type="Proteomes" id="UP000433101"/>
    </source>
</evidence>
<keyword evidence="2" id="KW-0805">Transcription regulation</keyword>
<dbReference type="InterPro" id="IPR058163">
    <property type="entry name" value="LysR-type_TF_proteobact-type"/>
</dbReference>
<dbReference type="GO" id="GO:0003700">
    <property type="term" value="F:DNA-binding transcription factor activity"/>
    <property type="evidence" value="ECO:0007669"/>
    <property type="project" value="InterPro"/>
</dbReference>
<dbReference type="InterPro" id="IPR036390">
    <property type="entry name" value="WH_DNA-bd_sf"/>
</dbReference>
<dbReference type="Pfam" id="PF03466">
    <property type="entry name" value="LysR_substrate"/>
    <property type="match status" value="1"/>
</dbReference>
<evidence type="ECO:0000256" key="2">
    <source>
        <dbReference type="ARBA" id="ARBA00023015"/>
    </source>
</evidence>
<feature type="domain" description="HTH lysR-type" evidence="5">
    <location>
        <begin position="13"/>
        <end position="59"/>
    </location>
</feature>
<dbReference type="Gene3D" id="3.40.190.290">
    <property type="match status" value="1"/>
</dbReference>
<dbReference type="SUPFAM" id="SSF53850">
    <property type="entry name" value="Periplasmic binding protein-like II"/>
    <property type="match status" value="1"/>
</dbReference>
<accession>A0A7X3LWE9</accession>
<keyword evidence="7" id="KW-1185">Reference proteome</keyword>
<comment type="similarity">
    <text evidence="1">Belongs to the LysR transcriptional regulatory family.</text>
</comment>
<dbReference type="AlphaFoldDB" id="A0A7X3LWE9"/>
<evidence type="ECO:0000259" key="5">
    <source>
        <dbReference type="PROSITE" id="PS50931"/>
    </source>
</evidence>
<evidence type="ECO:0000256" key="3">
    <source>
        <dbReference type="ARBA" id="ARBA00023125"/>
    </source>
</evidence>
<dbReference type="PROSITE" id="PS50931">
    <property type="entry name" value="HTH_LYSR"/>
    <property type="match status" value="1"/>
</dbReference>
<dbReference type="InterPro" id="IPR036388">
    <property type="entry name" value="WH-like_DNA-bd_sf"/>
</dbReference>
<evidence type="ECO:0000256" key="1">
    <source>
        <dbReference type="ARBA" id="ARBA00009437"/>
    </source>
</evidence>
<dbReference type="InterPro" id="IPR005119">
    <property type="entry name" value="LysR_subst-bd"/>
</dbReference>
<keyword evidence="3" id="KW-0238">DNA-binding</keyword>
<dbReference type="EMBL" id="WUMV01000007">
    <property type="protein sequence ID" value="MXN66394.1"/>
    <property type="molecule type" value="Genomic_DNA"/>
</dbReference>
<dbReference type="InterPro" id="IPR000847">
    <property type="entry name" value="LysR_HTH_N"/>
</dbReference>
<dbReference type="Proteomes" id="UP000433101">
    <property type="component" value="Unassembled WGS sequence"/>
</dbReference>
<dbReference type="SUPFAM" id="SSF46785">
    <property type="entry name" value="Winged helix' DNA-binding domain"/>
    <property type="match status" value="1"/>
</dbReference>
<dbReference type="RefSeq" id="WP_160776624.1">
    <property type="nucleotide sequence ID" value="NZ_WUMV01000007.1"/>
</dbReference>
<comment type="caution">
    <text evidence="6">The sequence shown here is derived from an EMBL/GenBank/DDBJ whole genome shotgun (WGS) entry which is preliminary data.</text>
</comment>
<name>A0A7X3LWE9_9HYPH</name>
<evidence type="ECO:0000313" key="6">
    <source>
        <dbReference type="EMBL" id="MXN66394.1"/>
    </source>
</evidence>
<gene>
    <name evidence="6" type="ORF">GR183_15880</name>
</gene>
<dbReference type="Gene3D" id="1.10.10.10">
    <property type="entry name" value="Winged helix-like DNA-binding domain superfamily/Winged helix DNA-binding domain"/>
    <property type="match status" value="1"/>
</dbReference>
<dbReference type="GO" id="GO:0043565">
    <property type="term" value="F:sequence-specific DNA binding"/>
    <property type="evidence" value="ECO:0007669"/>
    <property type="project" value="TreeGrafter"/>
</dbReference>
<dbReference type="PANTHER" id="PTHR30537:SF3">
    <property type="entry name" value="TRANSCRIPTIONAL REGULATORY PROTEIN"/>
    <property type="match status" value="1"/>
</dbReference>
<dbReference type="Pfam" id="PF00126">
    <property type="entry name" value="HTH_1"/>
    <property type="match status" value="1"/>
</dbReference>
<organism evidence="6 7">
    <name type="scientific">Stappia sediminis</name>
    <dbReference type="NCBI Taxonomy" id="2692190"/>
    <lineage>
        <taxon>Bacteria</taxon>
        <taxon>Pseudomonadati</taxon>
        <taxon>Pseudomonadota</taxon>
        <taxon>Alphaproteobacteria</taxon>
        <taxon>Hyphomicrobiales</taxon>
        <taxon>Stappiaceae</taxon>
        <taxon>Stappia</taxon>
    </lineage>
</organism>